<evidence type="ECO:0000256" key="1">
    <source>
        <dbReference type="ARBA" id="ARBA00001946"/>
    </source>
</evidence>
<name>A0ABV7I1R2_9HYPH</name>
<dbReference type="InterPro" id="IPR006311">
    <property type="entry name" value="TAT_signal"/>
</dbReference>
<keyword evidence="5 11" id="KW-0808">Transferase</keyword>
<dbReference type="GO" id="GO:0016740">
    <property type="term" value="F:transferase activity"/>
    <property type="evidence" value="ECO:0007669"/>
    <property type="project" value="UniProtKB-KW"/>
</dbReference>
<accession>A0ABV7I1R2</accession>
<dbReference type="RefSeq" id="WP_182304934.1">
    <property type="nucleotide sequence ID" value="NZ_CP059896.1"/>
</dbReference>
<organism evidence="12 13">
    <name type="scientific">Ciceribacter thiooxidans</name>
    <dbReference type="NCBI Taxonomy" id="1969821"/>
    <lineage>
        <taxon>Bacteria</taxon>
        <taxon>Pseudomonadati</taxon>
        <taxon>Pseudomonadota</taxon>
        <taxon>Alphaproteobacteria</taxon>
        <taxon>Hyphomicrobiales</taxon>
        <taxon>Rhizobiaceae</taxon>
        <taxon>Ciceribacter</taxon>
    </lineage>
</organism>
<evidence type="ECO:0000256" key="9">
    <source>
        <dbReference type="ARBA" id="ARBA00031306"/>
    </source>
</evidence>
<proteinExistence type="inferred from homology"/>
<evidence type="ECO:0000256" key="5">
    <source>
        <dbReference type="ARBA" id="ARBA00022679"/>
    </source>
</evidence>
<keyword evidence="13" id="KW-1185">Reference proteome</keyword>
<comment type="caution">
    <text evidence="12">The sequence shown here is derived from an EMBL/GenBank/DDBJ whole genome shotgun (WGS) entry which is preliminary data.</text>
</comment>
<dbReference type="InterPro" id="IPR024932">
    <property type="entry name" value="ApbE"/>
</dbReference>
<gene>
    <name evidence="12" type="ORF">ACFOHV_10230</name>
</gene>
<evidence type="ECO:0000313" key="13">
    <source>
        <dbReference type="Proteomes" id="UP001595647"/>
    </source>
</evidence>
<dbReference type="InterPro" id="IPR003374">
    <property type="entry name" value="ApbE-like_sf"/>
</dbReference>
<evidence type="ECO:0000313" key="12">
    <source>
        <dbReference type="EMBL" id="MFC3163653.1"/>
    </source>
</evidence>
<comment type="similarity">
    <text evidence="11">Belongs to the ApbE family.</text>
</comment>
<dbReference type="EMBL" id="JBHRTG010000009">
    <property type="protein sequence ID" value="MFC3163653.1"/>
    <property type="molecule type" value="Genomic_DNA"/>
</dbReference>
<dbReference type="Proteomes" id="UP001595647">
    <property type="component" value="Unassembled WGS sequence"/>
</dbReference>
<evidence type="ECO:0000256" key="6">
    <source>
        <dbReference type="ARBA" id="ARBA00022723"/>
    </source>
</evidence>
<evidence type="ECO:0000256" key="2">
    <source>
        <dbReference type="ARBA" id="ARBA00011955"/>
    </source>
</evidence>
<comment type="cofactor">
    <cofactor evidence="1">
        <name>Mg(2+)</name>
        <dbReference type="ChEBI" id="CHEBI:18420"/>
    </cofactor>
</comment>
<evidence type="ECO:0000256" key="8">
    <source>
        <dbReference type="ARBA" id="ARBA00022842"/>
    </source>
</evidence>
<dbReference type="PANTHER" id="PTHR30040:SF2">
    <property type="entry name" value="FAD:PROTEIN FMN TRANSFERASE"/>
    <property type="match status" value="1"/>
</dbReference>
<reference evidence="13" key="1">
    <citation type="journal article" date="2019" name="Int. J. Syst. Evol. Microbiol.">
        <title>The Global Catalogue of Microorganisms (GCM) 10K type strain sequencing project: providing services to taxonomists for standard genome sequencing and annotation.</title>
        <authorList>
            <consortium name="The Broad Institute Genomics Platform"/>
            <consortium name="The Broad Institute Genome Sequencing Center for Infectious Disease"/>
            <person name="Wu L."/>
            <person name="Ma J."/>
        </authorList>
    </citation>
    <scope>NUCLEOTIDE SEQUENCE [LARGE SCALE GENOMIC DNA]</scope>
    <source>
        <strain evidence="13">KCTC 52231</strain>
    </source>
</reference>
<dbReference type="EC" id="2.7.1.180" evidence="2 11"/>
<dbReference type="PIRSF" id="PIRSF006268">
    <property type="entry name" value="ApbE"/>
    <property type="match status" value="1"/>
</dbReference>
<dbReference type="PROSITE" id="PS51318">
    <property type="entry name" value="TAT"/>
    <property type="match status" value="1"/>
</dbReference>
<evidence type="ECO:0000256" key="3">
    <source>
        <dbReference type="ARBA" id="ARBA00016337"/>
    </source>
</evidence>
<comment type="catalytic activity">
    <reaction evidence="10 11">
        <text>L-threonyl-[protein] + FAD = FMN-L-threonyl-[protein] + AMP + H(+)</text>
        <dbReference type="Rhea" id="RHEA:36847"/>
        <dbReference type="Rhea" id="RHEA-COMP:11060"/>
        <dbReference type="Rhea" id="RHEA-COMP:11061"/>
        <dbReference type="ChEBI" id="CHEBI:15378"/>
        <dbReference type="ChEBI" id="CHEBI:30013"/>
        <dbReference type="ChEBI" id="CHEBI:57692"/>
        <dbReference type="ChEBI" id="CHEBI:74257"/>
        <dbReference type="ChEBI" id="CHEBI:456215"/>
        <dbReference type="EC" id="2.7.1.180"/>
    </reaction>
</comment>
<protein>
    <recommendedName>
        <fullName evidence="3 11">FAD:protein FMN transferase</fullName>
        <ecNumber evidence="2 11">2.7.1.180</ecNumber>
    </recommendedName>
    <alternativeName>
        <fullName evidence="9 11">Flavin transferase</fullName>
    </alternativeName>
</protein>
<evidence type="ECO:0000256" key="7">
    <source>
        <dbReference type="ARBA" id="ARBA00022827"/>
    </source>
</evidence>
<sequence length="334" mass="35474">MAEAFNRRRALTIMAAVAGLPLIPFAGRARAAVAPVTWQGQALGAPATLILNQPDKAEAETLVARVVAEVRRLEEIFSLYRPDSVLSELNRTGALATPPADLVDLLGHCRTAWETTGGAFDPTVQPLWMLYARHFQGLGADPSGPDGRALTQALSMVGFGGVHVNRDRIAFAKAGMALTLNGIAQGYITDRVVALLRDAGVTSSLVEMGESRAIGAKADGSPWRIGLAESEMGEEPEIVLPVIDKAVATSSASGFHFDTSGRFGHILDPRQGAVPPLYHRMSVVAPSATMADAFSTAFSLMKQEDIRAVATAAPEMTVDLSTADGRHFRFGRTL</sequence>
<keyword evidence="8 11" id="KW-0460">Magnesium</keyword>
<keyword evidence="6 11" id="KW-0479">Metal-binding</keyword>
<dbReference type="Gene3D" id="3.10.520.10">
    <property type="entry name" value="ApbE-like domains"/>
    <property type="match status" value="1"/>
</dbReference>
<evidence type="ECO:0000256" key="10">
    <source>
        <dbReference type="ARBA" id="ARBA00048540"/>
    </source>
</evidence>
<keyword evidence="4 11" id="KW-0285">Flavoprotein</keyword>
<evidence type="ECO:0000256" key="4">
    <source>
        <dbReference type="ARBA" id="ARBA00022630"/>
    </source>
</evidence>
<dbReference type="PANTHER" id="PTHR30040">
    <property type="entry name" value="THIAMINE BIOSYNTHESIS LIPOPROTEIN APBE"/>
    <property type="match status" value="1"/>
</dbReference>
<dbReference type="Pfam" id="PF02424">
    <property type="entry name" value="ApbE"/>
    <property type="match status" value="1"/>
</dbReference>
<dbReference type="SUPFAM" id="SSF143631">
    <property type="entry name" value="ApbE-like"/>
    <property type="match status" value="1"/>
</dbReference>
<keyword evidence="7 11" id="KW-0274">FAD</keyword>
<evidence type="ECO:0000256" key="11">
    <source>
        <dbReference type="PIRNR" id="PIRNR006268"/>
    </source>
</evidence>